<dbReference type="AlphaFoldDB" id="A0A151NTH8"/>
<evidence type="ECO:0000313" key="2">
    <source>
        <dbReference type="EMBL" id="KYO40201.1"/>
    </source>
</evidence>
<evidence type="ECO:0008006" key="4">
    <source>
        <dbReference type="Google" id="ProtNLM"/>
    </source>
</evidence>
<dbReference type="Gene3D" id="1.20.58.60">
    <property type="match status" value="5"/>
</dbReference>
<dbReference type="FunFam" id="1.20.58.60:FF:000091">
    <property type="entry name" value="dystrophin isoform X2"/>
    <property type="match status" value="1"/>
</dbReference>
<dbReference type="EMBL" id="AKHW03002066">
    <property type="protein sequence ID" value="KYO40201.1"/>
    <property type="molecule type" value="Genomic_DNA"/>
</dbReference>
<keyword evidence="3" id="KW-1185">Reference proteome</keyword>
<dbReference type="GO" id="GO:0090257">
    <property type="term" value="P:regulation of muscle system process"/>
    <property type="evidence" value="ECO:0007669"/>
    <property type="project" value="TreeGrafter"/>
</dbReference>
<dbReference type="GO" id="GO:0007519">
    <property type="term" value="P:skeletal muscle tissue development"/>
    <property type="evidence" value="ECO:0007669"/>
    <property type="project" value="TreeGrafter"/>
</dbReference>
<dbReference type="GO" id="GO:0055001">
    <property type="term" value="P:muscle cell development"/>
    <property type="evidence" value="ECO:0007669"/>
    <property type="project" value="TreeGrafter"/>
</dbReference>
<gene>
    <name evidence="2" type="ORF">Y1Q_0000045</name>
</gene>
<feature type="coiled-coil region" evidence="1">
    <location>
        <begin position="355"/>
        <end position="399"/>
    </location>
</feature>
<dbReference type="Proteomes" id="UP000050525">
    <property type="component" value="Unassembled WGS sequence"/>
</dbReference>
<dbReference type="Pfam" id="PF00435">
    <property type="entry name" value="Spectrin"/>
    <property type="match status" value="5"/>
</dbReference>
<proteinExistence type="predicted"/>
<dbReference type="GO" id="GO:0042383">
    <property type="term" value="C:sarcolemma"/>
    <property type="evidence" value="ECO:0007669"/>
    <property type="project" value="TreeGrafter"/>
</dbReference>
<dbReference type="SMART" id="SM00150">
    <property type="entry name" value="SPEC"/>
    <property type="match status" value="5"/>
</dbReference>
<accession>A0A151NTH8</accession>
<dbReference type="GO" id="GO:0048666">
    <property type="term" value="P:neuron development"/>
    <property type="evidence" value="ECO:0007669"/>
    <property type="project" value="TreeGrafter"/>
</dbReference>
<dbReference type="GO" id="GO:0099536">
    <property type="term" value="P:synaptic signaling"/>
    <property type="evidence" value="ECO:0007669"/>
    <property type="project" value="TreeGrafter"/>
</dbReference>
<name>A0A151NTH8_ALLMI</name>
<feature type="coiled-coil region" evidence="1">
    <location>
        <begin position="55"/>
        <end position="82"/>
    </location>
</feature>
<evidence type="ECO:0000256" key="1">
    <source>
        <dbReference type="SAM" id="Coils"/>
    </source>
</evidence>
<organism evidence="2 3">
    <name type="scientific">Alligator mississippiensis</name>
    <name type="common">American alligator</name>
    <dbReference type="NCBI Taxonomy" id="8496"/>
    <lineage>
        <taxon>Eukaryota</taxon>
        <taxon>Metazoa</taxon>
        <taxon>Chordata</taxon>
        <taxon>Craniata</taxon>
        <taxon>Vertebrata</taxon>
        <taxon>Euteleostomi</taxon>
        <taxon>Archelosauria</taxon>
        <taxon>Archosauria</taxon>
        <taxon>Crocodylia</taxon>
        <taxon>Alligatoridae</taxon>
        <taxon>Alligatorinae</taxon>
        <taxon>Alligator</taxon>
    </lineage>
</organism>
<dbReference type="SUPFAM" id="SSF46966">
    <property type="entry name" value="Spectrin repeat"/>
    <property type="match status" value="5"/>
</dbReference>
<reference evidence="2 3" key="1">
    <citation type="journal article" date="2012" name="Genome Biol.">
        <title>Sequencing three crocodilian genomes to illuminate the evolution of archosaurs and amniotes.</title>
        <authorList>
            <person name="St John J.A."/>
            <person name="Braun E.L."/>
            <person name="Isberg S.R."/>
            <person name="Miles L.G."/>
            <person name="Chong A.Y."/>
            <person name="Gongora J."/>
            <person name="Dalzell P."/>
            <person name="Moran C."/>
            <person name="Bed'hom B."/>
            <person name="Abzhanov A."/>
            <person name="Burgess S.C."/>
            <person name="Cooksey A.M."/>
            <person name="Castoe T.A."/>
            <person name="Crawford N.G."/>
            <person name="Densmore L.D."/>
            <person name="Drew J.C."/>
            <person name="Edwards S.V."/>
            <person name="Faircloth B.C."/>
            <person name="Fujita M.K."/>
            <person name="Greenwold M.J."/>
            <person name="Hoffmann F.G."/>
            <person name="Howard J.M."/>
            <person name="Iguchi T."/>
            <person name="Janes D.E."/>
            <person name="Khan S.Y."/>
            <person name="Kohno S."/>
            <person name="de Koning A.J."/>
            <person name="Lance S.L."/>
            <person name="McCarthy F.M."/>
            <person name="McCormack J.E."/>
            <person name="Merchant M.E."/>
            <person name="Peterson D.G."/>
            <person name="Pollock D.D."/>
            <person name="Pourmand N."/>
            <person name="Raney B.J."/>
            <person name="Roessler K.A."/>
            <person name="Sanford J.R."/>
            <person name="Sawyer R.H."/>
            <person name="Schmidt C.J."/>
            <person name="Triplett E.W."/>
            <person name="Tuberville T.D."/>
            <person name="Venegas-Anaya M."/>
            <person name="Howard J.T."/>
            <person name="Jarvis E.D."/>
            <person name="Guillette L.J.Jr."/>
            <person name="Glenn T.C."/>
            <person name="Green R.E."/>
            <person name="Ray D.A."/>
        </authorList>
    </citation>
    <scope>NUCLEOTIDE SEQUENCE [LARGE SCALE GENOMIC DNA]</scope>
    <source>
        <strain evidence="2">KSC_2009_1</strain>
    </source>
</reference>
<dbReference type="InterPro" id="IPR018159">
    <property type="entry name" value="Spectrin/alpha-actinin"/>
</dbReference>
<comment type="caution">
    <text evidence="2">The sequence shown here is derived from an EMBL/GenBank/DDBJ whole genome shotgun (WGS) entry which is preliminary data.</text>
</comment>
<dbReference type="InterPro" id="IPR002017">
    <property type="entry name" value="Spectrin_repeat"/>
</dbReference>
<dbReference type="GO" id="GO:0045202">
    <property type="term" value="C:synapse"/>
    <property type="evidence" value="ECO:0007669"/>
    <property type="project" value="GOC"/>
</dbReference>
<dbReference type="PANTHER" id="PTHR12268">
    <property type="entry name" value="E3 UBIQUITIN-PROTEIN LIGASE KCMF1"/>
    <property type="match status" value="1"/>
</dbReference>
<protein>
    <recommendedName>
        <fullName evidence="4">Dystrophin</fullName>
    </recommendedName>
</protein>
<dbReference type="STRING" id="8496.A0A151NTH8"/>
<evidence type="ECO:0000313" key="3">
    <source>
        <dbReference type="Proteomes" id="UP000050525"/>
    </source>
</evidence>
<dbReference type="InterPro" id="IPR050774">
    <property type="entry name" value="KCMF1/Dystrophin"/>
</dbReference>
<dbReference type="FunFam" id="1.20.58.60:FF:000070">
    <property type="entry name" value="utrophin isoform X1"/>
    <property type="match status" value="1"/>
</dbReference>
<dbReference type="PANTHER" id="PTHR12268:SF25">
    <property type="entry name" value="DYSTROPHIN"/>
    <property type="match status" value="1"/>
</dbReference>
<dbReference type="CDD" id="cd00176">
    <property type="entry name" value="SPEC"/>
    <property type="match status" value="3"/>
</dbReference>
<sequence length="649" mass="74930">MGMGGGSYGTFKELQDGIGRQQTVVKTLNVTGEEIIEQSSTADATLLKEKLGSLNFRWQEICRQLTERRKRLEEEKNILSELQEGLNEFALWLEEADRVAGIPSEPGNEEQLKDSLEKVKFRVEELPLHKGILKRLNETGGTVLRSALLNPEEKHKLENRLKEVNHHWIKVSKDLPEKQKEIEDLLNNLTQFEQQLSQLALWVTPVKDQLELYNQVGQPAAFDIKETEAAVQDKQPNVEGILSRGRLLYKEKPATHPLKKKLEELTVNWTAINHLIQELKRKPASEVLTPGQTVTVVTQTTVTKETTISKLEMPSSLLLEVPALADFNKAWAELTDWLSLLDRVIKSQIVTVGDLDDINDMIIKQKATLQDLEQRRPQLDELITAAQNLKNKTTNQEARTIITDRIEKIQSQWDEVQGRLQNRRQQLHEMLKDSTQWLEAKQEAEQVLEQAKAKLESWKEISYTVDALKKQNTELKQFSKELRQWQINVDVANDMALKLLRDYSTDDTRKVQLVTDNINTTWDTINKRVSEREAALEAALRLLQQFYLDLEKFLAWLTEAETTANVLQDATRKERILEDAKGVRELMKQWQDLQTEIEAHTDIFHNLDENGQKILRSLEGSDDAALLQRRLDNMNFRWGELRKKSLNIR</sequence>
<keyword evidence="1" id="KW-0175">Coiled coil</keyword>
<feature type="coiled-coil region" evidence="1">
    <location>
        <begin position="434"/>
        <end position="495"/>
    </location>
</feature>